<accession>A0A504YVG8</accession>
<evidence type="ECO:0000313" key="2">
    <source>
        <dbReference type="EMBL" id="TPP64306.1"/>
    </source>
</evidence>
<evidence type="ECO:0000256" key="1">
    <source>
        <dbReference type="SAM" id="SignalP"/>
    </source>
</evidence>
<evidence type="ECO:0000313" key="3">
    <source>
        <dbReference type="Proteomes" id="UP000316759"/>
    </source>
</evidence>
<dbReference type="AlphaFoldDB" id="A0A504YVG8"/>
<dbReference type="EMBL" id="SUNJ01004591">
    <property type="protein sequence ID" value="TPP64306.1"/>
    <property type="molecule type" value="Genomic_DNA"/>
</dbReference>
<comment type="caution">
    <text evidence="2">The sequence shown here is derived from an EMBL/GenBank/DDBJ whole genome shotgun (WGS) entry which is preliminary data.</text>
</comment>
<keyword evidence="3" id="KW-1185">Reference proteome</keyword>
<feature type="signal peptide" evidence="1">
    <location>
        <begin position="1"/>
        <end position="25"/>
    </location>
</feature>
<keyword evidence="1" id="KW-0732">Signal</keyword>
<proteinExistence type="predicted"/>
<protein>
    <recommendedName>
        <fullName evidence="4">SEA domain-containing protein</fullName>
    </recommendedName>
</protein>
<sequence>MLPFGGVSVWFWCSWLCLNTMWIHAIHPRSFTVKLTTLIHCDQKDKILLGCDSKKMNPIFSELVKSFYVDMELRSVRCLHGEPNETSRLIQFELDMVDVKKFGLDADSDQTFLNSISSEMTDPSCSFQSLDVQYPVEKGKYRLQIDAKVQRNCQQEEWHSDLLVPHSKLYRSYEDLLEKQIHRLLEELNYLRFVDGITVAYFYSESNHTTVVLLLDMDEQHLGQKSFTISSISQSISDRLREQQSCDGISLLVNNMECKFSRYSHRF</sequence>
<reference evidence="2 3" key="1">
    <citation type="submission" date="2019-04" db="EMBL/GenBank/DDBJ databases">
        <title>Annotation for the trematode Fasciola gigantica.</title>
        <authorList>
            <person name="Choi Y.-J."/>
        </authorList>
    </citation>
    <scope>NUCLEOTIDE SEQUENCE [LARGE SCALE GENOMIC DNA]</scope>
    <source>
        <strain evidence="2">Uganda_cow_1</strain>
    </source>
</reference>
<organism evidence="2 3">
    <name type="scientific">Fasciola gigantica</name>
    <name type="common">Giant liver fluke</name>
    <dbReference type="NCBI Taxonomy" id="46835"/>
    <lineage>
        <taxon>Eukaryota</taxon>
        <taxon>Metazoa</taxon>
        <taxon>Spiralia</taxon>
        <taxon>Lophotrochozoa</taxon>
        <taxon>Platyhelminthes</taxon>
        <taxon>Trematoda</taxon>
        <taxon>Digenea</taxon>
        <taxon>Plagiorchiida</taxon>
        <taxon>Echinostomata</taxon>
        <taxon>Echinostomatoidea</taxon>
        <taxon>Fasciolidae</taxon>
        <taxon>Fasciola</taxon>
    </lineage>
</organism>
<dbReference type="Proteomes" id="UP000316759">
    <property type="component" value="Unassembled WGS sequence"/>
</dbReference>
<gene>
    <name evidence="2" type="ORF">FGIG_01183</name>
</gene>
<evidence type="ECO:0008006" key="4">
    <source>
        <dbReference type="Google" id="ProtNLM"/>
    </source>
</evidence>
<name>A0A504YVG8_FASGI</name>
<feature type="chain" id="PRO_5021360434" description="SEA domain-containing protein" evidence="1">
    <location>
        <begin position="26"/>
        <end position="267"/>
    </location>
</feature>